<evidence type="ECO:0000313" key="4">
    <source>
        <dbReference type="Proteomes" id="UP000005801"/>
    </source>
</evidence>
<evidence type="ECO:0000256" key="1">
    <source>
        <dbReference type="SAM" id="MobiDB-lite"/>
    </source>
</evidence>
<organism evidence="3 4">
    <name type="scientific">Plesiocystis pacifica SIR-1</name>
    <dbReference type="NCBI Taxonomy" id="391625"/>
    <lineage>
        <taxon>Bacteria</taxon>
        <taxon>Pseudomonadati</taxon>
        <taxon>Myxococcota</taxon>
        <taxon>Polyangia</taxon>
        <taxon>Nannocystales</taxon>
        <taxon>Nannocystaceae</taxon>
        <taxon>Plesiocystis</taxon>
    </lineage>
</organism>
<dbReference type="AlphaFoldDB" id="A6G7C4"/>
<dbReference type="Pfam" id="PF08308">
    <property type="entry name" value="PEGA"/>
    <property type="match status" value="1"/>
</dbReference>
<evidence type="ECO:0000259" key="2">
    <source>
        <dbReference type="Pfam" id="PF08308"/>
    </source>
</evidence>
<protein>
    <recommendedName>
        <fullName evidence="2">PEGA domain-containing protein</fullName>
    </recommendedName>
</protein>
<feature type="domain" description="PEGA" evidence="2">
    <location>
        <begin position="25"/>
        <end position="81"/>
    </location>
</feature>
<keyword evidence="4" id="KW-1185">Reference proteome</keyword>
<dbReference type="OrthoDB" id="5518402at2"/>
<dbReference type="InterPro" id="IPR013229">
    <property type="entry name" value="PEGA"/>
</dbReference>
<feature type="region of interest" description="Disordered" evidence="1">
    <location>
        <begin position="1"/>
        <end position="23"/>
    </location>
</feature>
<dbReference type="EMBL" id="ABCS01000033">
    <property type="protein sequence ID" value="EDM78258.1"/>
    <property type="molecule type" value="Genomic_DNA"/>
</dbReference>
<dbReference type="Gene3D" id="2.60.40.1120">
    <property type="entry name" value="Carboxypeptidase-like, regulatory domain"/>
    <property type="match status" value="1"/>
</dbReference>
<evidence type="ECO:0000313" key="3">
    <source>
        <dbReference type="EMBL" id="EDM78258.1"/>
    </source>
</evidence>
<proteinExistence type="predicted"/>
<reference evidence="3 4" key="1">
    <citation type="submission" date="2007-06" db="EMBL/GenBank/DDBJ databases">
        <authorList>
            <person name="Shimkets L."/>
            <person name="Ferriera S."/>
            <person name="Johnson J."/>
            <person name="Kravitz S."/>
            <person name="Beeson K."/>
            <person name="Sutton G."/>
            <person name="Rogers Y.-H."/>
            <person name="Friedman R."/>
            <person name="Frazier M."/>
            <person name="Venter J.C."/>
        </authorList>
    </citation>
    <scope>NUCLEOTIDE SEQUENCE [LARGE SCALE GENOMIC DNA]</scope>
    <source>
        <strain evidence="3 4">SIR-1</strain>
    </source>
</reference>
<gene>
    <name evidence="3" type="ORF">PPSIR1_08736</name>
</gene>
<name>A6G7C4_9BACT</name>
<dbReference type="Proteomes" id="UP000005801">
    <property type="component" value="Unassembled WGS sequence"/>
</dbReference>
<comment type="caution">
    <text evidence="3">The sequence shown here is derived from an EMBL/GenBank/DDBJ whole genome shotgun (WGS) entry which is preliminary data.</text>
</comment>
<dbReference type="RefSeq" id="WP_006972619.1">
    <property type="nucleotide sequence ID" value="NZ_ABCS01000033.1"/>
</dbReference>
<accession>A6G7C4</accession>
<sequence length="98" mass="10356">MALGLALGPTACAHSSGKRPPPVSMLEINTETTDADVWVDGEYIGQVEAVSGRLKLAPGTHRVEVRKPGHFPVQRTVTVDRKGGGSVAVDAQMLPDPR</sequence>